<comment type="catalytic activity">
    <reaction evidence="14">
        <text>N(pros)-phospho-L-histidyl-[protein] + D-glucose(out) = D-glucose 6-phosphate(in) + L-histidyl-[protein]</text>
        <dbReference type="Rhea" id="RHEA:33367"/>
        <dbReference type="Rhea" id="RHEA-COMP:9745"/>
        <dbReference type="Rhea" id="RHEA-COMP:9746"/>
        <dbReference type="ChEBI" id="CHEBI:4167"/>
        <dbReference type="ChEBI" id="CHEBI:29979"/>
        <dbReference type="ChEBI" id="CHEBI:61548"/>
        <dbReference type="ChEBI" id="CHEBI:64837"/>
        <dbReference type="EC" id="2.7.1.199"/>
    </reaction>
</comment>
<dbReference type="SUPFAM" id="SSF55604">
    <property type="entry name" value="Glucose permease domain IIB"/>
    <property type="match status" value="2"/>
</dbReference>
<dbReference type="FunFam" id="3.30.1360.60:FF:000001">
    <property type="entry name" value="PTS system glucose-specific IIBC component PtsG"/>
    <property type="match status" value="1"/>
</dbReference>
<accession>A0A4R0XR67</accession>
<evidence type="ECO:0000256" key="2">
    <source>
        <dbReference type="ARBA" id="ARBA00011910"/>
    </source>
</evidence>
<keyword evidence="10" id="KW-0418">Kinase</keyword>
<dbReference type="GO" id="GO:0016301">
    <property type="term" value="F:kinase activity"/>
    <property type="evidence" value="ECO:0007669"/>
    <property type="project" value="UniProtKB-KW"/>
</dbReference>
<dbReference type="PROSITE" id="PS51103">
    <property type="entry name" value="PTS_EIIC_TYPE_1"/>
    <property type="match status" value="1"/>
</dbReference>
<dbReference type="Pfam" id="PF00367">
    <property type="entry name" value="PTS_EIIB"/>
    <property type="match status" value="1"/>
</dbReference>
<evidence type="ECO:0000256" key="6">
    <source>
        <dbReference type="ARBA" id="ARBA00022597"/>
    </source>
</evidence>
<dbReference type="GO" id="GO:0005886">
    <property type="term" value="C:plasma membrane"/>
    <property type="evidence" value="ECO:0007669"/>
    <property type="project" value="UniProtKB-SubCell"/>
</dbReference>
<evidence type="ECO:0000256" key="11">
    <source>
        <dbReference type="ARBA" id="ARBA00022989"/>
    </source>
</evidence>
<evidence type="ECO:0000259" key="17">
    <source>
        <dbReference type="PROSITE" id="PS51098"/>
    </source>
</evidence>
<proteinExistence type="predicted"/>
<evidence type="ECO:0000259" key="18">
    <source>
        <dbReference type="PROSITE" id="PS51103"/>
    </source>
</evidence>
<feature type="domain" description="PTS EIIB type-1" evidence="17">
    <location>
        <begin position="518"/>
        <end position="592"/>
    </location>
</feature>
<evidence type="ECO:0000256" key="5">
    <source>
        <dbReference type="ARBA" id="ARBA00022475"/>
    </source>
</evidence>
<reference evidence="19 20" key="1">
    <citation type="submission" date="2017-02" db="EMBL/GenBank/DDBJ databases">
        <title>Paraburkholderia sophoroidis sp. nov. and Paraburkholderia steynii sp. nov. rhizobial symbionts of the fynbos legume Hypocalyptus sophoroides.</title>
        <authorList>
            <person name="Steenkamp E.T."/>
            <person name="Beukes C.W."/>
            <person name="Van Zyl E."/>
            <person name="Avontuur J."/>
            <person name="Chan W.Y."/>
            <person name="Hassen A."/>
            <person name="Palmer M."/>
            <person name="Mthombeni L."/>
            <person name="Phalane F."/>
            <person name="Sereme K."/>
            <person name="Venter S.N."/>
        </authorList>
    </citation>
    <scope>NUCLEOTIDE SEQUENCE [LARGE SCALE GENOMIC DNA]</scope>
    <source>
        <strain evidence="19 20">HC1.1ba</strain>
    </source>
</reference>
<dbReference type="GO" id="GO:1904659">
    <property type="term" value="P:D-glucose transmembrane transport"/>
    <property type="evidence" value="ECO:0007669"/>
    <property type="project" value="InterPro"/>
</dbReference>
<dbReference type="InterPro" id="IPR001996">
    <property type="entry name" value="PTS_IIB_1"/>
</dbReference>
<feature type="domain" description="PTS EIIC type-1" evidence="18">
    <location>
        <begin position="3"/>
        <end position="392"/>
    </location>
</feature>
<keyword evidence="9 16" id="KW-0812">Transmembrane</keyword>
<dbReference type="GO" id="GO:0055056">
    <property type="term" value="F:D-glucose transmembrane transporter activity"/>
    <property type="evidence" value="ECO:0007669"/>
    <property type="project" value="InterPro"/>
</dbReference>
<evidence type="ECO:0000313" key="19">
    <source>
        <dbReference type="EMBL" id="TCG10157.1"/>
    </source>
</evidence>
<evidence type="ECO:0000256" key="12">
    <source>
        <dbReference type="ARBA" id="ARBA00023136"/>
    </source>
</evidence>
<evidence type="ECO:0000256" key="14">
    <source>
        <dbReference type="ARBA" id="ARBA00047336"/>
    </source>
</evidence>
<dbReference type="EMBL" id="MWML01000001">
    <property type="protein sequence ID" value="TCG10157.1"/>
    <property type="molecule type" value="Genomic_DNA"/>
</dbReference>
<evidence type="ECO:0000256" key="4">
    <source>
        <dbReference type="ARBA" id="ARBA00022448"/>
    </source>
</evidence>
<dbReference type="InterPro" id="IPR013013">
    <property type="entry name" value="PTS_EIIC_1"/>
</dbReference>
<evidence type="ECO:0000256" key="16">
    <source>
        <dbReference type="SAM" id="Phobius"/>
    </source>
</evidence>
<dbReference type="GO" id="GO:0090564">
    <property type="term" value="F:protein-phosphocysteine-glucose phosphotransferase system transporter activity"/>
    <property type="evidence" value="ECO:0007669"/>
    <property type="project" value="TreeGrafter"/>
</dbReference>
<feature type="domain" description="PTS EIIB type-1" evidence="17">
    <location>
        <begin position="406"/>
        <end position="487"/>
    </location>
</feature>
<dbReference type="Proteomes" id="UP000294200">
    <property type="component" value="Unassembled WGS sequence"/>
</dbReference>
<dbReference type="PANTHER" id="PTHR30009">
    <property type="entry name" value="CYTOCHROME C-TYPE SYNTHESIS PROTEIN AND PTS TRANSMEMBRANE COMPONENT"/>
    <property type="match status" value="1"/>
</dbReference>
<evidence type="ECO:0000256" key="8">
    <source>
        <dbReference type="ARBA" id="ARBA00022683"/>
    </source>
</evidence>
<feature type="transmembrane region" description="Helical" evidence="16">
    <location>
        <begin position="303"/>
        <end position="327"/>
    </location>
</feature>
<evidence type="ECO:0000256" key="1">
    <source>
        <dbReference type="ARBA" id="ARBA00004651"/>
    </source>
</evidence>
<dbReference type="GO" id="GO:0009401">
    <property type="term" value="P:phosphoenolpyruvate-dependent sugar phosphotransferase system"/>
    <property type="evidence" value="ECO:0007669"/>
    <property type="project" value="UniProtKB-KW"/>
</dbReference>
<dbReference type="AlphaFoldDB" id="A0A4R0XR67"/>
<evidence type="ECO:0000256" key="13">
    <source>
        <dbReference type="ARBA" id="ARBA00032303"/>
    </source>
</evidence>
<dbReference type="InterPro" id="IPR050429">
    <property type="entry name" value="PTS_Glucose_EIICBA"/>
</dbReference>
<organism evidence="19 20">
    <name type="scientific">Paraburkholderia steynii</name>
    <dbReference type="NCBI Taxonomy" id="1245441"/>
    <lineage>
        <taxon>Bacteria</taxon>
        <taxon>Pseudomonadati</taxon>
        <taxon>Pseudomonadota</taxon>
        <taxon>Betaproteobacteria</taxon>
        <taxon>Burkholderiales</taxon>
        <taxon>Burkholderiaceae</taxon>
        <taxon>Paraburkholderia</taxon>
    </lineage>
</organism>
<evidence type="ECO:0000256" key="10">
    <source>
        <dbReference type="ARBA" id="ARBA00022777"/>
    </source>
</evidence>
<feature type="active site" description="Phosphocysteine intermediate; for EIIB activity" evidence="15">
    <location>
        <position position="428"/>
    </location>
</feature>
<gene>
    <name evidence="19" type="ORF">BZM27_00295</name>
</gene>
<evidence type="ECO:0000313" key="20">
    <source>
        <dbReference type="Proteomes" id="UP000294200"/>
    </source>
</evidence>
<evidence type="ECO:0000256" key="3">
    <source>
        <dbReference type="ARBA" id="ARBA00021468"/>
    </source>
</evidence>
<dbReference type="PANTHER" id="PTHR30009:SF20">
    <property type="entry name" value="PTS SYSTEM GLUCOSE-SPECIFIC EIICB COMPONENT-RELATED"/>
    <property type="match status" value="1"/>
</dbReference>
<comment type="caution">
    <text evidence="19">The sequence shown here is derived from an EMBL/GenBank/DDBJ whole genome shotgun (WGS) entry which is preliminary data.</text>
</comment>
<dbReference type="InterPro" id="IPR036878">
    <property type="entry name" value="Glu_permease_IIB"/>
</dbReference>
<feature type="transmembrane region" description="Helical" evidence="16">
    <location>
        <begin position="12"/>
        <end position="35"/>
    </location>
</feature>
<dbReference type="NCBIfam" id="NF008301">
    <property type="entry name" value="PRK11089.1"/>
    <property type="match status" value="1"/>
</dbReference>
<feature type="transmembrane region" description="Helical" evidence="16">
    <location>
        <begin position="80"/>
        <end position="98"/>
    </location>
</feature>
<keyword evidence="20" id="KW-1185">Reference proteome</keyword>
<keyword evidence="8" id="KW-0598">Phosphotransferase system</keyword>
<keyword evidence="4" id="KW-0813">Transport</keyword>
<name>A0A4R0XR67_9BURK</name>
<keyword evidence="12 16" id="KW-0472">Membrane</keyword>
<dbReference type="Pfam" id="PF02378">
    <property type="entry name" value="PTS_EIIC"/>
    <property type="match status" value="1"/>
</dbReference>
<dbReference type="InterPro" id="IPR003352">
    <property type="entry name" value="PTS_EIIC"/>
</dbReference>
<comment type="subcellular location">
    <subcellularLocation>
        <location evidence="1">Cell membrane</location>
        <topology evidence="1">Multi-pass membrane protein</topology>
    </subcellularLocation>
</comment>
<dbReference type="NCBIfam" id="TIGR02002">
    <property type="entry name" value="PTS-II-BC-glcB"/>
    <property type="match status" value="1"/>
</dbReference>
<comment type="caution">
    <text evidence="15">Lacks conserved residue(s) required for the propagation of feature annotation.</text>
</comment>
<keyword evidence="7" id="KW-0808">Transferase</keyword>
<dbReference type="CDD" id="cd00212">
    <property type="entry name" value="PTS_IIB_glc"/>
    <property type="match status" value="1"/>
</dbReference>
<feature type="transmembrane region" description="Helical" evidence="16">
    <location>
        <begin position="152"/>
        <end position="175"/>
    </location>
</feature>
<feature type="transmembrane region" description="Helical" evidence="16">
    <location>
        <begin position="110"/>
        <end position="132"/>
    </location>
</feature>
<feature type="transmembrane region" description="Helical" evidence="16">
    <location>
        <begin position="358"/>
        <end position="380"/>
    </location>
</feature>
<dbReference type="NCBIfam" id="TIGR00826">
    <property type="entry name" value="EIIB_glc"/>
    <property type="match status" value="1"/>
</dbReference>
<dbReference type="EC" id="2.7.1.199" evidence="2"/>
<dbReference type="InterPro" id="IPR018113">
    <property type="entry name" value="PTrfase_EIIB_Cys"/>
</dbReference>
<feature type="transmembrane region" description="Helical" evidence="16">
    <location>
        <begin position="55"/>
        <end position="73"/>
    </location>
</feature>
<dbReference type="PROSITE" id="PS51098">
    <property type="entry name" value="PTS_EIIB_TYPE_1"/>
    <property type="match status" value="2"/>
</dbReference>
<dbReference type="GO" id="GO:0008982">
    <property type="term" value="F:protein-N(PI)-phosphohistidine-sugar phosphotransferase activity"/>
    <property type="evidence" value="ECO:0007669"/>
    <property type="project" value="InterPro"/>
</dbReference>
<evidence type="ECO:0000256" key="7">
    <source>
        <dbReference type="ARBA" id="ARBA00022679"/>
    </source>
</evidence>
<keyword evidence="6 19" id="KW-0762">Sugar transport</keyword>
<keyword evidence="5" id="KW-1003">Cell membrane</keyword>
<sequence length="592" mass="62310">MFKHAFGVLQKVGKSLMLPVAVLPVAGLLLGLGATDFHGYVPAIVLALMKNAGDVIFANLPLIFAIGVALGFTENDGVSGIAATIGYLVMTATLGVIAKAEGVTPDTIMGIPSIQTGVFGGILAGALAAWMFNRYYKIALPPYLGFFAGKRFVPIVTAVGAIVLGAILSVIWPPIGSGIKAFSEWAAVSDPRTAATIYGFVERLLIPFGLHHIWNVPFFFEMGSYLDPTTGKVVHGDITRFFAGDPTAGILAGAFLFKMFGLPAAAIAIWHCARPEKKVAVGGMMISAALTSFLTGITEPIEFAFLFVAPALYFVHACLAATAQFVANTLGMHMGFTFSQGAIDFLAFNLIGDRSTHAWYVFILGPIYAVIYYVVFRLVITRFNLKTPGREDDAAEPATVATAGAGGRSRELVLAFGGRANITSLDACITRLRISVKDPALVNDARLKALGAAGVMRVGNGVQAIFGPLSENMKTDMQEYLKTAGSEADHVPDETPQVGAGVTPAKPAAAVAHSQAEKMRAEKIQAALGGAPNIEKLEALAVTRLRIRLSDRSRLDTAALEAAGVPAMQSFPNGELDLIVGLGAVGLAEALR</sequence>
<protein>
    <recommendedName>
        <fullName evidence="3">PTS system glucose-specific EIICB component</fullName>
        <ecNumber evidence="2">2.7.1.199</ecNumber>
    </recommendedName>
    <alternativeName>
        <fullName evidence="13">EIICB-Glc</fullName>
    </alternativeName>
</protein>
<feature type="transmembrane region" description="Helical" evidence="16">
    <location>
        <begin position="279"/>
        <end position="297"/>
    </location>
</feature>
<dbReference type="Gene3D" id="3.30.1360.60">
    <property type="entry name" value="Glucose permease domain IIB"/>
    <property type="match status" value="2"/>
</dbReference>
<evidence type="ECO:0000256" key="9">
    <source>
        <dbReference type="ARBA" id="ARBA00022692"/>
    </source>
</evidence>
<feature type="transmembrane region" description="Helical" evidence="16">
    <location>
        <begin position="250"/>
        <end position="272"/>
    </location>
</feature>
<dbReference type="PROSITE" id="PS01035">
    <property type="entry name" value="PTS_EIIB_TYPE_1_CYS"/>
    <property type="match status" value="1"/>
</dbReference>
<evidence type="ECO:0000256" key="15">
    <source>
        <dbReference type="PROSITE-ProRule" id="PRU00421"/>
    </source>
</evidence>
<dbReference type="InterPro" id="IPR011299">
    <property type="entry name" value="PTS_IIBC_glc"/>
</dbReference>
<keyword evidence="11 16" id="KW-1133">Transmembrane helix</keyword>